<dbReference type="InterPro" id="IPR011049">
    <property type="entry name" value="Serralysin-like_metalloprot_C"/>
</dbReference>
<dbReference type="Proteomes" id="UP001597361">
    <property type="component" value="Unassembled WGS sequence"/>
</dbReference>
<dbReference type="RefSeq" id="WP_376889487.1">
    <property type="nucleotide sequence ID" value="NZ_JBHUHR010000049.1"/>
</dbReference>
<reference evidence="3" key="1">
    <citation type="journal article" date="2019" name="Int. J. Syst. Evol. Microbiol.">
        <title>The Global Catalogue of Microorganisms (GCM) 10K type strain sequencing project: providing services to taxonomists for standard genome sequencing and annotation.</title>
        <authorList>
            <consortium name="The Broad Institute Genomics Platform"/>
            <consortium name="The Broad Institute Genome Sequencing Center for Infectious Disease"/>
            <person name="Wu L."/>
            <person name="Ma J."/>
        </authorList>
    </citation>
    <scope>NUCLEOTIDE SEQUENCE [LARGE SCALE GENOMIC DNA]</scope>
    <source>
        <strain evidence="3">CGMCC 1.15180</strain>
    </source>
</reference>
<proteinExistence type="predicted"/>
<comment type="caution">
    <text evidence="2">The sequence shown here is derived from an EMBL/GenBank/DDBJ whole genome shotgun (WGS) entry which is preliminary data.</text>
</comment>
<keyword evidence="1" id="KW-0732">Signal</keyword>
<gene>
    <name evidence="2" type="ORF">ACFSKL_22260</name>
</gene>
<evidence type="ECO:0000313" key="2">
    <source>
        <dbReference type="EMBL" id="MFD2037534.1"/>
    </source>
</evidence>
<name>A0ABW4VS96_9BACT</name>
<organism evidence="2 3">
    <name type="scientific">Belliella marina</name>
    <dbReference type="NCBI Taxonomy" id="1644146"/>
    <lineage>
        <taxon>Bacteria</taxon>
        <taxon>Pseudomonadati</taxon>
        <taxon>Bacteroidota</taxon>
        <taxon>Cytophagia</taxon>
        <taxon>Cytophagales</taxon>
        <taxon>Cyclobacteriaceae</taxon>
        <taxon>Belliella</taxon>
    </lineage>
</organism>
<sequence length="794" mass="83223">MKKIGLFLLFALLSFRISAQVKVGDNPTIVNPDAVLEIESTNKGLLMPRVALTATTDAAPMTAHVAGMKVYNTATAGDVIPGLYYNDGVKWVLLASAEDLKTEPWFDQVSNDEATENTQNIYQMGSVSILKDQVRVAALALDVFGPVSFGGTHTGAAGINSVILGGNNNMASGTNAVAGGENARAMGNFSFAFGPGSDALGHNTTNFGQNSSATALSANSFIAGGTGNTTSAINTFATGLTSTASGQHSFAAGSLSIASSQSEAVIGRANAITTGDASAIVATDAIFQVGIGGTAATRRNAMTVLKNGNIGVGIIGTEAAAKPTERLDVGSLGVRIRDINTAPYAGNSATDNVVVADGNGVLKTVAVGDVGNTSTVTQVIATGNVIATHDDGTGGTPTNILETITTLGIAAGELTYANEGGTNANVPLISTDANNGIIAGTDGALFADVSALEPWFSAATNTGATLNDENIYHFGYVGIGTEAPDRGLLIENNNVNDNKDDIMIRTYSGVSNNTPSINLRRAAGTTDAPGNLVDGDNIGALSFTPYFNGAFGSWHQTGFRANYKGDGTNGDTELEFRTSDASQMYITKDGNINFVQYPNTRDDSQFVAAVENLLYTDVFGNMLSASAASVVAEPWFDQANIGNPATANTQDIYQMGKVGIGTDDMLGTANPNVVLAINGAMLTTSSIYADYVFEDYFEGISELNKNYSFRSLSDIENFINENRHLPGITKVDALAKNAAGDYVINTTELSVQLLEKVEELYLHIIEQQKLLEIKDKKIQEFEARLKKLEDLLYR</sequence>
<feature type="signal peptide" evidence="1">
    <location>
        <begin position="1"/>
        <end position="19"/>
    </location>
</feature>
<feature type="chain" id="PRO_5047305604" description="Peptidase S74 domain-containing protein" evidence="1">
    <location>
        <begin position="20"/>
        <end position="794"/>
    </location>
</feature>
<evidence type="ECO:0008006" key="4">
    <source>
        <dbReference type="Google" id="ProtNLM"/>
    </source>
</evidence>
<keyword evidence="3" id="KW-1185">Reference proteome</keyword>
<protein>
    <recommendedName>
        <fullName evidence="4">Peptidase S74 domain-containing protein</fullName>
    </recommendedName>
</protein>
<accession>A0ABW4VS96</accession>
<dbReference type="CDD" id="cd12820">
    <property type="entry name" value="LbR_YadA-like"/>
    <property type="match status" value="1"/>
</dbReference>
<dbReference type="Gene3D" id="2.150.10.10">
    <property type="entry name" value="Serralysin-like metalloprotease, C-terminal"/>
    <property type="match status" value="2"/>
</dbReference>
<dbReference type="EMBL" id="JBHUHR010000049">
    <property type="protein sequence ID" value="MFD2037534.1"/>
    <property type="molecule type" value="Genomic_DNA"/>
</dbReference>
<evidence type="ECO:0000313" key="3">
    <source>
        <dbReference type="Proteomes" id="UP001597361"/>
    </source>
</evidence>
<evidence type="ECO:0000256" key="1">
    <source>
        <dbReference type="SAM" id="SignalP"/>
    </source>
</evidence>